<evidence type="ECO:0000256" key="1">
    <source>
        <dbReference type="SAM" id="MobiDB-lite"/>
    </source>
</evidence>
<organism evidence="2 3">
    <name type="scientific">Fibroporia radiculosa</name>
    <dbReference type="NCBI Taxonomy" id="599839"/>
    <lineage>
        <taxon>Eukaryota</taxon>
        <taxon>Fungi</taxon>
        <taxon>Dikarya</taxon>
        <taxon>Basidiomycota</taxon>
        <taxon>Agaricomycotina</taxon>
        <taxon>Agaricomycetes</taxon>
        <taxon>Polyporales</taxon>
        <taxon>Fibroporiaceae</taxon>
        <taxon>Fibroporia</taxon>
    </lineage>
</organism>
<sequence length="371" mass="41656">MQAYPSSDQGYYPPTQYAQPQTTYYPQYTPYHPYLPPQQPVAPQYSTYSAQYDQSPQYPTPAPARRKLSRGASTGGVPTTSNRPGTPGAPRRSAMKKHGDRAPSASAVSLSRQTSASDARQRVNSLTRPRSNSASHFLPDHLFVSFIGSNELRVENICYQTTLDGLREAILPMWPQGVSFQDSRGHGWRVQFAGSPWTSTRTDAILAQRLICRLYMILAKQGYSYLTTVQTGYTPQPPRMIFVDSIPDLDVEVFLITFSRSKLRLRLLDAPPGIVQQLEASLRAVFPRKISSHAEHEDGIHVIEVKREGIRPRDQDKNLFLACVLRLLNTVGFKLDGSIPLGKRGPFGFGPRQEAWIFRSTMRQLDGRQKS</sequence>
<proteinExistence type="predicted"/>
<evidence type="ECO:0000313" key="3">
    <source>
        <dbReference type="Proteomes" id="UP000006352"/>
    </source>
</evidence>
<dbReference type="RefSeq" id="XP_012178826.1">
    <property type="nucleotide sequence ID" value="XM_012323436.1"/>
</dbReference>
<dbReference type="OrthoDB" id="3255427at2759"/>
<reference evidence="2 3" key="1">
    <citation type="journal article" date="2012" name="Appl. Environ. Microbiol.">
        <title>Short-read sequencing for genomic analysis of the brown rot fungus Fibroporia radiculosa.</title>
        <authorList>
            <person name="Tang J.D."/>
            <person name="Perkins A.D."/>
            <person name="Sonstegard T.S."/>
            <person name="Schroeder S.G."/>
            <person name="Burgess S.C."/>
            <person name="Diehl S.V."/>
        </authorList>
    </citation>
    <scope>NUCLEOTIDE SEQUENCE [LARGE SCALE GENOMIC DNA]</scope>
    <source>
        <strain evidence="2 3">TFFH 294</strain>
    </source>
</reference>
<dbReference type="EMBL" id="HE796939">
    <property type="protein sequence ID" value="CCL99543.1"/>
    <property type="molecule type" value="Genomic_DNA"/>
</dbReference>
<protein>
    <submittedName>
        <fullName evidence="2">Uncharacterized protein</fullName>
    </submittedName>
</protein>
<dbReference type="InParanoid" id="J4G121"/>
<feature type="compositionally biased region" description="Low complexity" evidence="1">
    <location>
        <begin position="11"/>
        <end position="32"/>
    </location>
</feature>
<name>J4G121_9APHY</name>
<gene>
    <name evidence="2" type="ORF">FIBRA_01561</name>
</gene>
<feature type="compositionally biased region" description="Polar residues" evidence="1">
    <location>
        <begin position="44"/>
        <end position="57"/>
    </location>
</feature>
<evidence type="ECO:0000313" key="2">
    <source>
        <dbReference type="EMBL" id="CCL99543.1"/>
    </source>
</evidence>
<dbReference type="GeneID" id="24094454"/>
<feature type="region of interest" description="Disordered" evidence="1">
    <location>
        <begin position="1"/>
        <end position="132"/>
    </location>
</feature>
<dbReference type="AlphaFoldDB" id="J4G121"/>
<dbReference type="PANTHER" id="PTHR38696">
    <property type="entry name" value="MEDIATOR OF RNA POLYMERASE II TRANSCRIPTION SUBUNIT 13"/>
    <property type="match status" value="1"/>
</dbReference>
<feature type="compositionally biased region" description="Polar residues" evidence="1">
    <location>
        <begin position="106"/>
        <end position="132"/>
    </location>
</feature>
<accession>J4G121</accession>
<keyword evidence="3" id="KW-1185">Reference proteome</keyword>
<dbReference type="HOGENOM" id="CLU_057382_0_0_1"/>
<dbReference type="PANTHER" id="PTHR38696:SF1">
    <property type="entry name" value="MEDIATOR OF RNA POLYMERASE II TRANSCRIPTION SUBUNIT 13"/>
    <property type="match status" value="1"/>
</dbReference>
<dbReference type="Proteomes" id="UP000006352">
    <property type="component" value="Unassembled WGS sequence"/>
</dbReference>